<dbReference type="PROSITE" id="PS50995">
    <property type="entry name" value="HTH_MARR_2"/>
    <property type="match status" value="1"/>
</dbReference>
<dbReference type="GO" id="GO:0003700">
    <property type="term" value="F:DNA-binding transcription factor activity"/>
    <property type="evidence" value="ECO:0007669"/>
    <property type="project" value="InterPro"/>
</dbReference>
<dbReference type="EMBL" id="WEGK01000015">
    <property type="protein sequence ID" value="MQY22801.1"/>
    <property type="molecule type" value="Genomic_DNA"/>
</dbReference>
<sequence>MREANPGSRGSGTEQPDGPDADRTATRQHRQLTVAVRDALRDLNIQLSLLNRRFGNRAELRDIDWTCLDLINRHGPLSPTALGKLAGVHPATLTGILDRLQKAGWIARDRDPDSADRRAVTLRPVRDRNPQLYQLFSGMNQRMDEICADYTDAELEVIADFLRRTSAAGNESAEELAH</sequence>
<name>A0A7K0DBA1_9NOCA</name>
<proteinExistence type="predicted"/>
<evidence type="ECO:0000313" key="4">
    <source>
        <dbReference type="Proteomes" id="UP000438448"/>
    </source>
</evidence>
<dbReference type="InterPro" id="IPR036390">
    <property type="entry name" value="WH_DNA-bd_sf"/>
</dbReference>
<organism evidence="3 4">
    <name type="scientific">Nocardia macrotermitis</name>
    <dbReference type="NCBI Taxonomy" id="2585198"/>
    <lineage>
        <taxon>Bacteria</taxon>
        <taxon>Bacillati</taxon>
        <taxon>Actinomycetota</taxon>
        <taxon>Actinomycetes</taxon>
        <taxon>Mycobacteriales</taxon>
        <taxon>Nocardiaceae</taxon>
        <taxon>Nocardia</taxon>
    </lineage>
</organism>
<dbReference type="SMART" id="SM00347">
    <property type="entry name" value="HTH_MARR"/>
    <property type="match status" value="1"/>
</dbReference>
<comment type="caution">
    <text evidence="3">The sequence shown here is derived from an EMBL/GenBank/DDBJ whole genome shotgun (WGS) entry which is preliminary data.</text>
</comment>
<dbReference type="InterPro" id="IPR039422">
    <property type="entry name" value="MarR/SlyA-like"/>
</dbReference>
<dbReference type="Pfam" id="PF01047">
    <property type="entry name" value="MarR"/>
    <property type="match status" value="1"/>
</dbReference>
<dbReference type="GO" id="GO:0006950">
    <property type="term" value="P:response to stress"/>
    <property type="evidence" value="ECO:0007669"/>
    <property type="project" value="TreeGrafter"/>
</dbReference>
<dbReference type="RefSeq" id="WP_153414621.1">
    <property type="nucleotide sequence ID" value="NZ_WEGK01000015.1"/>
</dbReference>
<reference evidence="3 4" key="1">
    <citation type="submission" date="2019-10" db="EMBL/GenBank/DDBJ databases">
        <title>Nocardia macrotermitis sp. nov. and Nocardia aurantia sp. nov., isolated from the gut of fungus growing-termite Macrotermes natalensis.</title>
        <authorList>
            <person name="Benndorf R."/>
            <person name="Schwitalla J."/>
            <person name="Martin K."/>
            <person name="De Beer W."/>
            <person name="Kaster A.-K."/>
            <person name="Vollmers J."/>
            <person name="Poulsen M."/>
            <person name="Beemelmanns C."/>
        </authorList>
    </citation>
    <scope>NUCLEOTIDE SEQUENCE [LARGE SCALE GENOMIC DNA]</scope>
    <source>
        <strain evidence="3 4">RB20</strain>
    </source>
</reference>
<dbReference type="PANTHER" id="PTHR33164:SF106">
    <property type="entry name" value="TRANSCRIPTIONAL REGULATORY PROTEIN"/>
    <property type="match status" value="1"/>
</dbReference>
<dbReference type="SUPFAM" id="SSF46785">
    <property type="entry name" value="Winged helix' DNA-binding domain"/>
    <property type="match status" value="1"/>
</dbReference>
<dbReference type="OrthoDB" id="3173926at2"/>
<gene>
    <name evidence="3" type="ORF">NRB20_59240</name>
</gene>
<evidence type="ECO:0000256" key="1">
    <source>
        <dbReference type="SAM" id="MobiDB-lite"/>
    </source>
</evidence>
<dbReference type="Gene3D" id="1.10.10.10">
    <property type="entry name" value="Winged helix-like DNA-binding domain superfamily/Winged helix DNA-binding domain"/>
    <property type="match status" value="1"/>
</dbReference>
<dbReference type="InterPro" id="IPR000835">
    <property type="entry name" value="HTH_MarR-typ"/>
</dbReference>
<accession>A0A7K0DBA1</accession>
<feature type="region of interest" description="Disordered" evidence="1">
    <location>
        <begin position="1"/>
        <end position="28"/>
    </location>
</feature>
<protein>
    <recommendedName>
        <fullName evidence="2">HTH marR-type domain-containing protein</fullName>
    </recommendedName>
</protein>
<dbReference type="Proteomes" id="UP000438448">
    <property type="component" value="Unassembled WGS sequence"/>
</dbReference>
<evidence type="ECO:0000259" key="2">
    <source>
        <dbReference type="PROSITE" id="PS50995"/>
    </source>
</evidence>
<feature type="domain" description="HTH marR-type" evidence="2">
    <location>
        <begin position="29"/>
        <end position="167"/>
    </location>
</feature>
<evidence type="ECO:0000313" key="3">
    <source>
        <dbReference type="EMBL" id="MQY22801.1"/>
    </source>
</evidence>
<dbReference type="AlphaFoldDB" id="A0A7K0DBA1"/>
<dbReference type="PRINTS" id="PR00598">
    <property type="entry name" value="HTHMARR"/>
</dbReference>
<dbReference type="PANTHER" id="PTHR33164">
    <property type="entry name" value="TRANSCRIPTIONAL REGULATOR, MARR FAMILY"/>
    <property type="match status" value="1"/>
</dbReference>
<keyword evidence="4" id="KW-1185">Reference proteome</keyword>
<dbReference type="InterPro" id="IPR036388">
    <property type="entry name" value="WH-like_DNA-bd_sf"/>
</dbReference>